<keyword evidence="11" id="KW-0239">DNA-directed DNA polymerase</keyword>
<evidence type="ECO:0000256" key="13">
    <source>
        <dbReference type="ARBA" id="ARBA00023172"/>
    </source>
</evidence>
<dbReference type="InterPro" id="IPR057670">
    <property type="entry name" value="SH3_retrovirus"/>
</dbReference>
<dbReference type="RefSeq" id="XP_001221501.1">
    <property type="nucleotide sequence ID" value="XM_001221500.1"/>
</dbReference>
<dbReference type="InterPro" id="IPR039537">
    <property type="entry name" value="Retrotran_Ty1/copia-like"/>
</dbReference>
<dbReference type="GO" id="GO:0005634">
    <property type="term" value="C:nucleus"/>
    <property type="evidence" value="ECO:0007669"/>
    <property type="project" value="UniProtKB-ARBA"/>
</dbReference>
<keyword evidence="19" id="KW-1185">Reference proteome</keyword>
<dbReference type="SUPFAM" id="SSF53098">
    <property type="entry name" value="Ribonuclease H-like"/>
    <property type="match status" value="1"/>
</dbReference>
<evidence type="ECO:0000256" key="8">
    <source>
        <dbReference type="ARBA" id="ARBA00022884"/>
    </source>
</evidence>
<evidence type="ECO:0000256" key="1">
    <source>
        <dbReference type="ARBA" id="ARBA00022578"/>
    </source>
</evidence>
<accession>Q2H7F9</accession>
<dbReference type="GO" id="GO:0003723">
    <property type="term" value="F:RNA binding"/>
    <property type="evidence" value="ECO:0007669"/>
    <property type="project" value="UniProtKB-KW"/>
</dbReference>
<keyword evidence="12" id="KW-0238">DNA-binding</keyword>
<evidence type="ECO:0000256" key="9">
    <source>
        <dbReference type="ARBA" id="ARBA00022908"/>
    </source>
</evidence>
<evidence type="ECO:0000256" key="5">
    <source>
        <dbReference type="ARBA" id="ARBA00022759"/>
    </source>
</evidence>
<organism evidence="18 19">
    <name type="scientific">Chaetomium globosum (strain ATCC 6205 / CBS 148.51 / DSM 1962 / NBRC 6347 / NRRL 1970)</name>
    <name type="common">Soil fungus</name>
    <dbReference type="NCBI Taxonomy" id="306901"/>
    <lineage>
        <taxon>Eukaryota</taxon>
        <taxon>Fungi</taxon>
        <taxon>Dikarya</taxon>
        <taxon>Ascomycota</taxon>
        <taxon>Pezizomycotina</taxon>
        <taxon>Sordariomycetes</taxon>
        <taxon>Sordariomycetidae</taxon>
        <taxon>Sordariales</taxon>
        <taxon>Chaetomiaceae</taxon>
        <taxon>Chaetomium</taxon>
    </lineage>
</organism>
<dbReference type="OMA" id="CKAYAMA"/>
<dbReference type="OrthoDB" id="434972at2759"/>
<reference evidence="19" key="1">
    <citation type="journal article" date="2015" name="Genome Announc.">
        <title>Draft genome sequence of the cellulolytic fungus Chaetomium globosum.</title>
        <authorList>
            <person name="Cuomo C.A."/>
            <person name="Untereiner W.A."/>
            <person name="Ma L.-J."/>
            <person name="Grabherr M."/>
            <person name="Birren B.W."/>
        </authorList>
    </citation>
    <scope>NUCLEOTIDE SEQUENCE [LARGE SCALE GENOMIC DNA]</scope>
    <source>
        <strain evidence="19">ATCC 6205 / CBS 148.51 / DSM 1962 / NBRC 6347 / NRRL 1970</strain>
    </source>
</reference>
<dbReference type="GeneID" id="4390255"/>
<feature type="compositionally biased region" description="Polar residues" evidence="16">
    <location>
        <begin position="65"/>
        <end position="75"/>
    </location>
</feature>
<dbReference type="GO" id="GO:0003964">
    <property type="term" value="F:RNA-directed DNA polymerase activity"/>
    <property type="evidence" value="ECO:0007669"/>
    <property type="project" value="UniProtKB-KW"/>
</dbReference>
<keyword evidence="7" id="KW-0460">Magnesium</keyword>
<keyword evidence="10" id="KW-0695">RNA-directed DNA polymerase</keyword>
<dbReference type="PROSITE" id="PS50994">
    <property type="entry name" value="INTEGRASE"/>
    <property type="match status" value="1"/>
</dbReference>
<dbReference type="GO" id="GO:0006310">
    <property type="term" value="P:DNA recombination"/>
    <property type="evidence" value="ECO:0007669"/>
    <property type="project" value="UniProtKB-KW"/>
</dbReference>
<feature type="compositionally biased region" description="Polar residues" evidence="16">
    <location>
        <begin position="82"/>
        <end position="96"/>
    </location>
</feature>
<keyword evidence="8" id="KW-0694">RNA-binding</keyword>
<dbReference type="Gene3D" id="3.30.420.10">
    <property type="entry name" value="Ribonuclease H-like superfamily/Ribonuclease H"/>
    <property type="match status" value="1"/>
</dbReference>
<keyword evidence="11" id="KW-0808">Transferase</keyword>
<dbReference type="Pfam" id="PF25597">
    <property type="entry name" value="SH3_retrovirus"/>
    <property type="match status" value="1"/>
</dbReference>
<dbReference type="InterPro" id="IPR036397">
    <property type="entry name" value="RNaseH_sf"/>
</dbReference>
<evidence type="ECO:0000313" key="18">
    <source>
        <dbReference type="EMBL" id="EAQ88787.1"/>
    </source>
</evidence>
<evidence type="ECO:0000256" key="7">
    <source>
        <dbReference type="ARBA" id="ARBA00022842"/>
    </source>
</evidence>
<dbReference type="GO" id="GO:0003677">
    <property type="term" value="F:DNA binding"/>
    <property type="evidence" value="ECO:0007669"/>
    <property type="project" value="UniProtKB-KW"/>
</dbReference>
<keyword evidence="13" id="KW-0233">DNA recombination</keyword>
<evidence type="ECO:0000256" key="6">
    <source>
        <dbReference type="ARBA" id="ARBA00022801"/>
    </source>
</evidence>
<evidence type="ECO:0000313" key="19">
    <source>
        <dbReference type="Proteomes" id="UP000001056"/>
    </source>
</evidence>
<sequence length="709" mass="81320">MTSTENIVKLTGPESWKEWNLRFINMAKDNQLWELINPASTSRGDFMEQPTEPRFTDYPKLLDTPASSTRNSSATPAGGTELTDTQGTPRNLSEMTTAGKEQYRQDVTNFQFNWWRYETQGQRISNVSSWVQKTVATHIYNATCKPDKKLHEWYDALKERAGTDDLEDLRRALERYNTAIKVLTRKPKDKPRTIAKGAFVTFADQTSDEGEHDLEPHRSRRNPAPRRSKSRSPPPRSKKRRNNDDSTSACPACDNKHRLEECWAARPEIRPEHRYPSRTAEARAQERIKHDSELRRQVGRLRKRVKVEEKDTTRPLKSALKESSKYALKNSTILDSGATIHVCNQISRFNHFRTVSEKHYLWAGEGKRRIQGTQGARIKGITTTECDSCAKGKMHRQDHRAPRNLTEFRPGEKLALDFHDFEPDEAGYNSLLLLVDRISGYLWDFYMKDRKTDTVITALHELLGILERQYEIKVKVVESDNEIISKLPGVKRYLESRHIRTEPSPGDTQALNGAAERSRRTIKEQLTAMRDSSKLPNALWREISKAVVYLLNSTPRKRLGWKTPFEIFHSKGDARRKPDITNLRTYGCKAYAMATTAMRKEERLKRFNPKAWIGYLVGYTSSNTFRIWNPVLNKVVIMRDVIFNEEETFSGALEELPGWLAILAVAITTTVHTQDFRDREGDKLTGRRTVPIAIGDTGARLVAAAGFAI</sequence>
<dbReference type="Proteomes" id="UP000001056">
    <property type="component" value="Unassembled WGS sequence"/>
</dbReference>
<dbReference type="HOGENOM" id="CLU_017238_1_0_1"/>
<dbReference type="InterPro" id="IPR001584">
    <property type="entry name" value="Integrase_cat-core"/>
</dbReference>
<comment type="catalytic activity">
    <reaction evidence="14">
        <text>DNA(n) + a 2'-deoxyribonucleoside 5'-triphosphate = DNA(n+1) + diphosphate</text>
        <dbReference type="Rhea" id="RHEA:22508"/>
        <dbReference type="Rhea" id="RHEA-COMP:17339"/>
        <dbReference type="Rhea" id="RHEA-COMP:17340"/>
        <dbReference type="ChEBI" id="CHEBI:33019"/>
        <dbReference type="ChEBI" id="CHEBI:61560"/>
        <dbReference type="ChEBI" id="CHEBI:173112"/>
        <dbReference type="EC" id="2.7.7.49"/>
    </reaction>
</comment>
<evidence type="ECO:0000256" key="12">
    <source>
        <dbReference type="ARBA" id="ARBA00023125"/>
    </source>
</evidence>
<feature type="compositionally biased region" description="Basic residues" evidence="16">
    <location>
        <begin position="218"/>
        <end position="241"/>
    </location>
</feature>
<feature type="region of interest" description="Disordered" evidence="16">
    <location>
        <begin position="194"/>
        <end position="251"/>
    </location>
</feature>
<evidence type="ECO:0000256" key="16">
    <source>
        <dbReference type="SAM" id="MobiDB-lite"/>
    </source>
</evidence>
<evidence type="ECO:0000256" key="14">
    <source>
        <dbReference type="ARBA" id="ARBA00048173"/>
    </source>
</evidence>
<dbReference type="VEuPathDB" id="FungiDB:CHGG_05406"/>
<keyword evidence="4" id="KW-0479">Metal-binding</keyword>
<keyword evidence="1" id="KW-0815">Transposition</keyword>
<evidence type="ECO:0000256" key="15">
    <source>
        <dbReference type="ARBA" id="ARBA00049244"/>
    </source>
</evidence>
<keyword evidence="9" id="KW-0229">DNA integration</keyword>
<evidence type="ECO:0000259" key="17">
    <source>
        <dbReference type="PROSITE" id="PS50994"/>
    </source>
</evidence>
<dbReference type="GO" id="GO:0015074">
    <property type="term" value="P:DNA integration"/>
    <property type="evidence" value="ECO:0007669"/>
    <property type="project" value="UniProtKB-KW"/>
</dbReference>
<keyword evidence="6" id="KW-0378">Hydrolase</keyword>
<evidence type="ECO:0000256" key="4">
    <source>
        <dbReference type="ARBA" id="ARBA00022723"/>
    </source>
</evidence>
<dbReference type="GO" id="GO:0004519">
    <property type="term" value="F:endonuclease activity"/>
    <property type="evidence" value="ECO:0007669"/>
    <property type="project" value="UniProtKB-KW"/>
</dbReference>
<dbReference type="GO" id="GO:0032196">
    <property type="term" value="P:transposition"/>
    <property type="evidence" value="ECO:0007669"/>
    <property type="project" value="UniProtKB-KW"/>
</dbReference>
<feature type="domain" description="Integrase catalytic" evidence="17">
    <location>
        <begin position="406"/>
        <end position="572"/>
    </location>
</feature>
<gene>
    <name evidence="18" type="ORF">CHGG_05406</name>
</gene>
<feature type="region of interest" description="Disordered" evidence="16">
    <location>
        <begin position="41"/>
        <end position="99"/>
    </location>
</feature>
<dbReference type="PANTHER" id="PTHR42648:SF11">
    <property type="entry name" value="TRANSPOSON TY4-P GAG-POL POLYPROTEIN"/>
    <property type="match status" value="1"/>
</dbReference>
<dbReference type="InterPro" id="IPR012337">
    <property type="entry name" value="RNaseH-like_sf"/>
</dbReference>
<comment type="catalytic activity">
    <reaction evidence="15">
        <text>DNA(n) + a 2'-deoxyribonucleoside 5'-triphosphate = DNA(n+1) + diphosphate</text>
        <dbReference type="Rhea" id="RHEA:22508"/>
        <dbReference type="Rhea" id="RHEA-COMP:17339"/>
        <dbReference type="Rhea" id="RHEA-COMP:17340"/>
        <dbReference type="ChEBI" id="CHEBI:33019"/>
        <dbReference type="ChEBI" id="CHEBI:61560"/>
        <dbReference type="ChEBI" id="CHEBI:173112"/>
        <dbReference type="EC" id="2.7.7.7"/>
    </reaction>
</comment>
<evidence type="ECO:0000256" key="2">
    <source>
        <dbReference type="ARBA" id="ARBA00022695"/>
    </source>
</evidence>
<dbReference type="GO" id="GO:0046872">
    <property type="term" value="F:metal ion binding"/>
    <property type="evidence" value="ECO:0007669"/>
    <property type="project" value="UniProtKB-KW"/>
</dbReference>
<keyword evidence="3" id="KW-0540">Nuclease</keyword>
<protein>
    <recommendedName>
        <fullName evidence="17">Integrase catalytic domain-containing protein</fullName>
    </recommendedName>
</protein>
<dbReference type="AlphaFoldDB" id="Q2H7F9"/>
<proteinExistence type="predicted"/>
<dbReference type="PANTHER" id="PTHR42648">
    <property type="entry name" value="TRANSPOSASE, PUTATIVE-RELATED"/>
    <property type="match status" value="1"/>
</dbReference>
<keyword evidence="2" id="KW-0548">Nucleotidyltransferase</keyword>
<evidence type="ECO:0000256" key="11">
    <source>
        <dbReference type="ARBA" id="ARBA00022932"/>
    </source>
</evidence>
<dbReference type="GO" id="GO:0016787">
    <property type="term" value="F:hydrolase activity"/>
    <property type="evidence" value="ECO:0007669"/>
    <property type="project" value="UniProtKB-KW"/>
</dbReference>
<dbReference type="eggNOG" id="KOG0017">
    <property type="taxonomic scope" value="Eukaryota"/>
</dbReference>
<keyword evidence="5" id="KW-0255">Endonuclease</keyword>
<evidence type="ECO:0000256" key="3">
    <source>
        <dbReference type="ARBA" id="ARBA00022722"/>
    </source>
</evidence>
<evidence type="ECO:0000256" key="10">
    <source>
        <dbReference type="ARBA" id="ARBA00022918"/>
    </source>
</evidence>
<dbReference type="GO" id="GO:0003887">
    <property type="term" value="F:DNA-directed DNA polymerase activity"/>
    <property type="evidence" value="ECO:0007669"/>
    <property type="project" value="UniProtKB-KW"/>
</dbReference>
<dbReference type="InParanoid" id="Q2H7F9"/>
<name>Q2H7F9_CHAGB</name>
<dbReference type="EMBL" id="CH408031">
    <property type="protein sequence ID" value="EAQ88787.1"/>
    <property type="molecule type" value="Genomic_DNA"/>
</dbReference>